<organism evidence="2 3">
    <name type="scientific">Elysia chlorotica</name>
    <name type="common">Eastern emerald elysia</name>
    <name type="synonym">Sea slug</name>
    <dbReference type="NCBI Taxonomy" id="188477"/>
    <lineage>
        <taxon>Eukaryota</taxon>
        <taxon>Metazoa</taxon>
        <taxon>Spiralia</taxon>
        <taxon>Lophotrochozoa</taxon>
        <taxon>Mollusca</taxon>
        <taxon>Gastropoda</taxon>
        <taxon>Heterobranchia</taxon>
        <taxon>Euthyneura</taxon>
        <taxon>Panpulmonata</taxon>
        <taxon>Sacoglossa</taxon>
        <taxon>Placobranchoidea</taxon>
        <taxon>Plakobranchidae</taxon>
        <taxon>Elysia</taxon>
    </lineage>
</organism>
<reference evidence="2 3" key="1">
    <citation type="submission" date="2019-01" db="EMBL/GenBank/DDBJ databases">
        <title>A draft genome assembly of the solar-powered sea slug Elysia chlorotica.</title>
        <authorList>
            <person name="Cai H."/>
            <person name="Li Q."/>
            <person name="Fang X."/>
            <person name="Li J."/>
            <person name="Curtis N.E."/>
            <person name="Altenburger A."/>
            <person name="Shibata T."/>
            <person name="Feng M."/>
            <person name="Maeda T."/>
            <person name="Schwartz J.A."/>
            <person name="Shigenobu S."/>
            <person name="Lundholm N."/>
            <person name="Nishiyama T."/>
            <person name="Yang H."/>
            <person name="Hasebe M."/>
            <person name="Li S."/>
            <person name="Pierce S.K."/>
            <person name="Wang J."/>
        </authorList>
    </citation>
    <scope>NUCLEOTIDE SEQUENCE [LARGE SCALE GENOMIC DNA]</scope>
    <source>
        <strain evidence="2">EC2010</strain>
        <tissue evidence="2">Whole organism of an adult</tissue>
    </source>
</reference>
<feature type="region of interest" description="Disordered" evidence="1">
    <location>
        <begin position="65"/>
        <end position="100"/>
    </location>
</feature>
<keyword evidence="3" id="KW-1185">Reference proteome</keyword>
<proteinExistence type="predicted"/>
<dbReference type="AlphaFoldDB" id="A0A3S1A2N9"/>
<name>A0A3S1A2N9_ELYCH</name>
<gene>
    <name evidence="2" type="ORF">EGW08_003185</name>
</gene>
<evidence type="ECO:0000313" key="2">
    <source>
        <dbReference type="EMBL" id="RUS89074.1"/>
    </source>
</evidence>
<comment type="caution">
    <text evidence="2">The sequence shown here is derived from an EMBL/GenBank/DDBJ whole genome shotgun (WGS) entry which is preliminary data.</text>
</comment>
<accession>A0A3S1A2N9</accession>
<evidence type="ECO:0000256" key="1">
    <source>
        <dbReference type="SAM" id="MobiDB-lite"/>
    </source>
</evidence>
<feature type="compositionally biased region" description="Polar residues" evidence="1">
    <location>
        <begin position="230"/>
        <end position="259"/>
    </location>
</feature>
<feature type="compositionally biased region" description="Low complexity" evidence="1">
    <location>
        <begin position="87"/>
        <end position="100"/>
    </location>
</feature>
<dbReference type="Proteomes" id="UP000271974">
    <property type="component" value="Unassembled WGS sequence"/>
</dbReference>
<evidence type="ECO:0000313" key="3">
    <source>
        <dbReference type="Proteomes" id="UP000271974"/>
    </source>
</evidence>
<sequence length="352" mass="37607">MRYDAMNLSLAFPPSGGLSQAQSHPHLLLQQQQQHLQLAAYNTSMSAANKSPPVPHLASHLHLTSSPGAVIGTPPQAPVVSTGLHNSLSPLSSTSTKSSSSADSAAVLSGFSAGLNPFHQHGLGLTHPGLGPHHKDRLNFLQQHRQQQEEQLLSAAHFDSAASKHGLLAAKMSHLFGGSHPTSLDQLDRERYSDFVRKLSGGGQSHHNHPYLRVGNYLTGEPDAIRDGRNSSLSPSSDRGRRASSTSPRPLSPSVSPTVGSIDKSPDPKQSNPESSESKEDIVGGDTGNDTGCSTSQADNATSESPEGVVSRMVRMKPSTFWALPTHPRRTETVTITVTTTATLMKMMNFYR</sequence>
<feature type="compositionally biased region" description="Polar residues" evidence="1">
    <location>
        <begin position="288"/>
        <end position="305"/>
    </location>
</feature>
<feature type="region of interest" description="Disordered" evidence="1">
    <location>
        <begin position="198"/>
        <end position="309"/>
    </location>
</feature>
<protein>
    <submittedName>
        <fullName evidence="2">Uncharacterized protein</fullName>
    </submittedName>
</protein>
<dbReference type="EMBL" id="RQTK01000067">
    <property type="protein sequence ID" value="RUS89074.1"/>
    <property type="molecule type" value="Genomic_DNA"/>
</dbReference>